<dbReference type="SUPFAM" id="SSF55931">
    <property type="entry name" value="Glutamine synthetase/guanido kinase"/>
    <property type="match status" value="1"/>
</dbReference>
<keyword evidence="13" id="KW-0808">Transferase</keyword>
<evidence type="ECO:0000256" key="3">
    <source>
        <dbReference type="ARBA" id="ARBA00016923"/>
    </source>
</evidence>
<evidence type="ECO:0000256" key="8">
    <source>
        <dbReference type="ARBA" id="ARBA00024799"/>
    </source>
</evidence>
<dbReference type="PROSITE" id="PS01234">
    <property type="entry name" value="GATB"/>
    <property type="match status" value="1"/>
</dbReference>
<comment type="function">
    <text evidence="8 11">Allows the formation of correctly charged Asn-tRNA(Asn) or Gln-tRNA(Gln) through the transamidation of misacylated Asp-tRNA(Asn) or Glu-tRNA(Gln) in organisms which lack either or both of asparaginyl-tRNA or glutaminyl-tRNA synthetases. The reaction takes place in the presence of glutamine and ATP through an activated phospho-Asp-tRNA(Asn) or phospho-Glu-tRNA(Gln).</text>
</comment>
<keyword evidence="5 11" id="KW-0547">Nucleotide-binding</keyword>
<dbReference type="Proteomes" id="UP000288012">
    <property type="component" value="Unassembled WGS sequence"/>
</dbReference>
<dbReference type="NCBIfam" id="TIGR00133">
    <property type="entry name" value="gatB"/>
    <property type="match status" value="1"/>
</dbReference>
<dbReference type="EC" id="6.3.5.-" evidence="11"/>
<evidence type="ECO:0000256" key="9">
    <source>
        <dbReference type="ARBA" id="ARBA00047380"/>
    </source>
</evidence>
<evidence type="ECO:0000256" key="1">
    <source>
        <dbReference type="ARBA" id="ARBA00005306"/>
    </source>
</evidence>
<dbReference type="InterPro" id="IPR017958">
    <property type="entry name" value="Gln-tRNA_amidoTrfase_suB_CS"/>
</dbReference>
<comment type="similarity">
    <text evidence="1 11">Belongs to the GatB/GatE family. GatB subfamily.</text>
</comment>
<comment type="catalytic activity">
    <reaction evidence="9 11">
        <text>L-aspartyl-tRNA(Asn) + L-glutamine + ATP + H2O = L-asparaginyl-tRNA(Asn) + L-glutamate + ADP + phosphate + 2 H(+)</text>
        <dbReference type="Rhea" id="RHEA:14513"/>
        <dbReference type="Rhea" id="RHEA-COMP:9674"/>
        <dbReference type="Rhea" id="RHEA-COMP:9677"/>
        <dbReference type="ChEBI" id="CHEBI:15377"/>
        <dbReference type="ChEBI" id="CHEBI:15378"/>
        <dbReference type="ChEBI" id="CHEBI:29985"/>
        <dbReference type="ChEBI" id="CHEBI:30616"/>
        <dbReference type="ChEBI" id="CHEBI:43474"/>
        <dbReference type="ChEBI" id="CHEBI:58359"/>
        <dbReference type="ChEBI" id="CHEBI:78515"/>
        <dbReference type="ChEBI" id="CHEBI:78516"/>
        <dbReference type="ChEBI" id="CHEBI:456216"/>
    </reaction>
</comment>
<dbReference type="InterPro" id="IPR018027">
    <property type="entry name" value="Asn/Gln_amidotransferase"/>
</dbReference>
<dbReference type="InterPro" id="IPR003789">
    <property type="entry name" value="Asn/Gln_tRNA_amidoTrase-B-like"/>
</dbReference>
<evidence type="ECO:0000256" key="6">
    <source>
        <dbReference type="ARBA" id="ARBA00022840"/>
    </source>
</evidence>
<name>A0A3S0WSJ3_9GAMM</name>
<comment type="catalytic activity">
    <reaction evidence="10 11">
        <text>L-glutamyl-tRNA(Gln) + L-glutamine + ATP + H2O = L-glutaminyl-tRNA(Gln) + L-glutamate + ADP + phosphate + H(+)</text>
        <dbReference type="Rhea" id="RHEA:17521"/>
        <dbReference type="Rhea" id="RHEA-COMP:9681"/>
        <dbReference type="Rhea" id="RHEA-COMP:9684"/>
        <dbReference type="ChEBI" id="CHEBI:15377"/>
        <dbReference type="ChEBI" id="CHEBI:15378"/>
        <dbReference type="ChEBI" id="CHEBI:29985"/>
        <dbReference type="ChEBI" id="CHEBI:30616"/>
        <dbReference type="ChEBI" id="CHEBI:43474"/>
        <dbReference type="ChEBI" id="CHEBI:58359"/>
        <dbReference type="ChEBI" id="CHEBI:78520"/>
        <dbReference type="ChEBI" id="CHEBI:78521"/>
        <dbReference type="ChEBI" id="CHEBI:456216"/>
    </reaction>
</comment>
<reference evidence="13 14" key="1">
    <citation type="submission" date="2018-12" db="EMBL/GenBank/DDBJ databases">
        <title>Legionella sp,whole genome shotgun sequence.</title>
        <authorList>
            <person name="Wu H."/>
        </authorList>
    </citation>
    <scope>NUCLEOTIDE SEQUENCE [LARGE SCALE GENOMIC DNA]</scope>
    <source>
        <strain evidence="14">km714</strain>
    </source>
</reference>
<dbReference type="GO" id="GO:0050566">
    <property type="term" value="F:asparaginyl-tRNA synthase (glutamine-hydrolyzing) activity"/>
    <property type="evidence" value="ECO:0007669"/>
    <property type="project" value="RHEA"/>
</dbReference>
<dbReference type="SMART" id="SM00845">
    <property type="entry name" value="GatB_Yqey"/>
    <property type="match status" value="1"/>
</dbReference>
<evidence type="ECO:0000256" key="2">
    <source>
        <dbReference type="ARBA" id="ARBA00011123"/>
    </source>
</evidence>
<dbReference type="Gene3D" id="1.10.10.410">
    <property type="match status" value="1"/>
</dbReference>
<dbReference type="InterPro" id="IPR014746">
    <property type="entry name" value="Gln_synth/guanido_kin_cat_dom"/>
</dbReference>
<keyword evidence="4 11" id="KW-0436">Ligase</keyword>
<keyword evidence="14" id="KW-1185">Reference proteome</keyword>
<dbReference type="NCBIfam" id="NF004014">
    <property type="entry name" value="PRK05477.1-4"/>
    <property type="match status" value="1"/>
</dbReference>
<dbReference type="GO" id="GO:0005524">
    <property type="term" value="F:ATP binding"/>
    <property type="evidence" value="ECO:0007669"/>
    <property type="project" value="UniProtKB-KW"/>
</dbReference>
<evidence type="ECO:0000256" key="7">
    <source>
        <dbReference type="ARBA" id="ARBA00022917"/>
    </source>
</evidence>
<evidence type="ECO:0000256" key="5">
    <source>
        <dbReference type="ARBA" id="ARBA00022741"/>
    </source>
</evidence>
<evidence type="ECO:0000256" key="4">
    <source>
        <dbReference type="ARBA" id="ARBA00022598"/>
    </source>
</evidence>
<comment type="caution">
    <text evidence="13">The sequence shown here is derived from an EMBL/GenBank/DDBJ whole genome shotgun (WGS) entry which is preliminary data.</text>
</comment>
<dbReference type="GO" id="GO:0006412">
    <property type="term" value="P:translation"/>
    <property type="evidence" value="ECO:0007669"/>
    <property type="project" value="UniProtKB-UniRule"/>
</dbReference>
<comment type="subunit">
    <text evidence="2 11">Heterotrimer of A, B and C subunits.</text>
</comment>
<dbReference type="AlphaFoldDB" id="A0A3S0WSJ3"/>
<dbReference type="Pfam" id="PF02934">
    <property type="entry name" value="GatB_N"/>
    <property type="match status" value="1"/>
</dbReference>
<dbReference type="InterPro" id="IPR017959">
    <property type="entry name" value="Asn/Gln-tRNA_amidoTrfase_suB/E"/>
</dbReference>
<dbReference type="InterPro" id="IPR004413">
    <property type="entry name" value="GatB"/>
</dbReference>
<evidence type="ECO:0000256" key="11">
    <source>
        <dbReference type="HAMAP-Rule" id="MF_00121"/>
    </source>
</evidence>
<dbReference type="PANTHER" id="PTHR11659:SF0">
    <property type="entry name" value="GLUTAMYL-TRNA(GLN) AMIDOTRANSFERASE SUBUNIT B, MITOCHONDRIAL"/>
    <property type="match status" value="1"/>
</dbReference>
<dbReference type="InterPro" id="IPR006075">
    <property type="entry name" value="Asn/Gln-tRNA_Trfase_suB/E_cat"/>
</dbReference>
<dbReference type="FunFam" id="1.10.10.410:FF:000001">
    <property type="entry name" value="Aspartyl/glutamyl-tRNA(Asn/Gln) amidotransferase subunit B"/>
    <property type="match status" value="1"/>
</dbReference>
<gene>
    <name evidence="11 13" type="primary">gatB</name>
    <name evidence="13" type="ORF">EKM59_03050</name>
</gene>
<dbReference type="SUPFAM" id="SSF89095">
    <property type="entry name" value="GatB/YqeY motif"/>
    <property type="match status" value="1"/>
</dbReference>
<proteinExistence type="inferred from homology"/>
<dbReference type="GO" id="GO:0070681">
    <property type="term" value="P:glutaminyl-tRNAGln biosynthesis via transamidation"/>
    <property type="evidence" value="ECO:0007669"/>
    <property type="project" value="TreeGrafter"/>
</dbReference>
<dbReference type="EMBL" id="RZGR01000006">
    <property type="protein sequence ID" value="RUQ89751.1"/>
    <property type="molecule type" value="Genomic_DNA"/>
</dbReference>
<feature type="domain" description="Asn/Gln amidotransferase" evidence="12">
    <location>
        <begin position="328"/>
        <end position="476"/>
    </location>
</feature>
<evidence type="ECO:0000313" key="13">
    <source>
        <dbReference type="EMBL" id="RUQ89751.1"/>
    </source>
</evidence>
<dbReference type="GO" id="GO:0050567">
    <property type="term" value="F:glutaminyl-tRNA synthase (glutamine-hydrolyzing) activity"/>
    <property type="evidence" value="ECO:0007669"/>
    <property type="project" value="UniProtKB-UniRule"/>
</dbReference>
<accession>A0A3S0WSJ3</accession>
<dbReference type="NCBIfam" id="NF004012">
    <property type="entry name" value="PRK05477.1-2"/>
    <property type="match status" value="1"/>
</dbReference>
<dbReference type="PANTHER" id="PTHR11659">
    <property type="entry name" value="GLUTAMYL-TRNA GLN AMIDOTRANSFERASE SUBUNIT B MITOCHONDRIAL AND PROKARYOTIC PET112-RELATED"/>
    <property type="match status" value="1"/>
</dbReference>
<dbReference type="HAMAP" id="MF_00121">
    <property type="entry name" value="GatB"/>
    <property type="match status" value="1"/>
</dbReference>
<dbReference type="RefSeq" id="WP_127111106.1">
    <property type="nucleotide sequence ID" value="NZ_RZGR01000006.1"/>
</dbReference>
<protein>
    <recommendedName>
        <fullName evidence="3 11">Aspartyl/glutamyl-tRNA(Asn/Gln) amidotransferase subunit B</fullName>
        <shortName evidence="11">Asp/Glu-ADT subunit B</shortName>
        <ecNumber evidence="11">6.3.5.-</ecNumber>
    </recommendedName>
</protein>
<organism evidence="13 14">
    <name type="scientific">Legionella septentrionalis</name>
    <dbReference type="NCBI Taxonomy" id="2498109"/>
    <lineage>
        <taxon>Bacteria</taxon>
        <taxon>Pseudomonadati</taxon>
        <taxon>Pseudomonadota</taxon>
        <taxon>Gammaproteobacteria</taxon>
        <taxon>Legionellales</taxon>
        <taxon>Legionellaceae</taxon>
        <taxon>Legionella</taxon>
    </lineage>
</organism>
<sequence>MNWETVIGLEVHVQLKTKSKLFSNASVKYGAAPNSQASFIDAGLPGVLPVLNEEAVRMAIKFGLAIAAEINDSSYFERKNYFYPDLPKGYQISQFQRPIISNGQLGIKTPTGLAKYVHIVRAHLEEDAGKSLHDIHPHYTGIDLNRAGTPLLEIVTAPCLFSAEEAVAYLKTLHQLVRFLGICDGNMQEGSFRCDVNISLRPSGEKNLGTRTELKNLNSFRFIEKAIRYEQWRHQDLLETGQCIKQETRLYSPTTDTTQPMREKESEHDYRYFPDPDLLPIQITEDDLTTVRKNMPPLPHEIRLQMQQEQQLSDSDIEFLLSSPALYNFFSEVKNQSKSPIKSIVNWLKGPYSAALNDAGLTFDNPPVPAAQLALLLDKLQQGLLSAQIAKNVFSKLISGAKDVEAIIALENQGMNTNQAALAELIETIVDNHPLQACDYRAGKEKLLGFFVGLVMRETKGKADPAQVSDLLKTYLSKSN</sequence>
<dbReference type="InterPro" id="IPR023168">
    <property type="entry name" value="GatB_Yqey_C_2"/>
</dbReference>
<dbReference type="GO" id="GO:0016740">
    <property type="term" value="F:transferase activity"/>
    <property type="evidence" value="ECO:0007669"/>
    <property type="project" value="UniProtKB-KW"/>
</dbReference>
<keyword evidence="6 11" id="KW-0067">ATP-binding</keyword>
<evidence type="ECO:0000259" key="12">
    <source>
        <dbReference type="SMART" id="SM00845"/>
    </source>
</evidence>
<evidence type="ECO:0000256" key="10">
    <source>
        <dbReference type="ARBA" id="ARBA00047913"/>
    </source>
</evidence>
<evidence type="ECO:0000313" key="14">
    <source>
        <dbReference type="Proteomes" id="UP000288012"/>
    </source>
</evidence>
<keyword evidence="7 11" id="KW-0648">Protein biosynthesis</keyword>
<dbReference type="Pfam" id="PF02637">
    <property type="entry name" value="GatB_Yqey"/>
    <property type="match status" value="1"/>
</dbReference>